<keyword evidence="3" id="KW-0963">Cytoplasm</keyword>
<keyword evidence="8" id="KW-0539">Nucleus</keyword>
<reference evidence="11" key="3">
    <citation type="submission" date="2025-09" db="UniProtKB">
        <authorList>
            <consortium name="Ensembl"/>
        </authorList>
    </citation>
    <scope>IDENTIFICATION</scope>
</reference>
<evidence type="ECO:0000256" key="4">
    <source>
        <dbReference type="ARBA" id="ARBA00023006"/>
    </source>
</evidence>
<name>A0A8C9T5D9_SCLFO</name>
<evidence type="ECO:0000256" key="2">
    <source>
        <dbReference type="ARBA" id="ARBA00004514"/>
    </source>
</evidence>
<keyword evidence="9" id="KW-0968">Cytoplasmic vesicle</keyword>
<evidence type="ECO:0000256" key="3">
    <source>
        <dbReference type="ARBA" id="ARBA00022490"/>
    </source>
</evidence>
<keyword evidence="12" id="KW-1185">Reference proteome</keyword>
<evidence type="ECO:0008006" key="13">
    <source>
        <dbReference type="Google" id="ProtNLM"/>
    </source>
</evidence>
<keyword evidence="7" id="KW-0804">Transcription</keyword>
<dbReference type="OrthoDB" id="10041339at2759"/>
<reference evidence="11 12" key="1">
    <citation type="submission" date="2019-04" db="EMBL/GenBank/DDBJ databases">
        <authorList>
            <consortium name="Wellcome Sanger Institute Data Sharing"/>
        </authorList>
    </citation>
    <scope>NUCLEOTIDE SEQUENCE [LARGE SCALE GENOMIC DNA]</scope>
</reference>
<reference evidence="11" key="2">
    <citation type="submission" date="2025-08" db="UniProtKB">
        <authorList>
            <consortium name="Ensembl"/>
        </authorList>
    </citation>
    <scope>IDENTIFICATION</scope>
</reference>
<accession>A0A8C9T5D9</accession>
<keyword evidence="4" id="KW-0072">Autophagy</keyword>
<keyword evidence="5" id="KW-0805">Transcription regulation</keyword>
<dbReference type="Proteomes" id="UP000694397">
    <property type="component" value="Chromosome 5"/>
</dbReference>
<evidence type="ECO:0000256" key="8">
    <source>
        <dbReference type="ARBA" id="ARBA00023242"/>
    </source>
</evidence>
<evidence type="ECO:0000256" key="1">
    <source>
        <dbReference type="ARBA" id="ARBA00004419"/>
    </source>
</evidence>
<dbReference type="Ensembl" id="ENSSFOT00015073912.1">
    <property type="protein sequence ID" value="ENSSFOP00015043366.1"/>
    <property type="gene ID" value="ENSSFOG00015032165.1"/>
</dbReference>
<keyword evidence="6" id="KW-0010">Activator</keyword>
<dbReference type="InterPro" id="IPR029431">
    <property type="entry name" value="TP53INP"/>
</dbReference>
<dbReference type="GO" id="GO:0031410">
    <property type="term" value="C:cytoplasmic vesicle"/>
    <property type="evidence" value="ECO:0007669"/>
    <property type="project" value="UniProtKB-KW"/>
</dbReference>
<comment type="subcellular location">
    <subcellularLocation>
        <location evidence="2">Cytoplasm</location>
        <location evidence="2">Cytosol</location>
    </subcellularLocation>
    <subcellularLocation>
        <location evidence="1">Cytoplasmic vesicle</location>
        <location evidence="1">Autophagosome</location>
    </subcellularLocation>
    <subcellularLocation>
        <location evidence="10">Nucleus</location>
        <location evidence="10">Nuclear body</location>
    </subcellularLocation>
</comment>
<dbReference type="PANTHER" id="PTHR31671">
    <property type="entry name" value="DIABETES AND OBESITY REGULATED, ISOFORM G"/>
    <property type="match status" value="1"/>
</dbReference>
<evidence type="ECO:0000256" key="6">
    <source>
        <dbReference type="ARBA" id="ARBA00023159"/>
    </source>
</evidence>
<evidence type="ECO:0000313" key="12">
    <source>
        <dbReference type="Proteomes" id="UP000694397"/>
    </source>
</evidence>
<evidence type="ECO:0000256" key="9">
    <source>
        <dbReference type="ARBA" id="ARBA00023329"/>
    </source>
</evidence>
<organism evidence="11 12">
    <name type="scientific">Scleropages formosus</name>
    <name type="common">Asian bonytongue</name>
    <name type="synonym">Osteoglossum formosum</name>
    <dbReference type="NCBI Taxonomy" id="113540"/>
    <lineage>
        <taxon>Eukaryota</taxon>
        <taxon>Metazoa</taxon>
        <taxon>Chordata</taxon>
        <taxon>Craniata</taxon>
        <taxon>Vertebrata</taxon>
        <taxon>Euteleostomi</taxon>
        <taxon>Actinopterygii</taxon>
        <taxon>Neopterygii</taxon>
        <taxon>Teleostei</taxon>
        <taxon>Osteoglossocephala</taxon>
        <taxon>Osteoglossomorpha</taxon>
        <taxon>Osteoglossiformes</taxon>
        <taxon>Osteoglossidae</taxon>
        <taxon>Scleropages</taxon>
    </lineage>
</organism>
<evidence type="ECO:0000313" key="11">
    <source>
        <dbReference type="Ensembl" id="ENSSFOP00015043366.1"/>
    </source>
</evidence>
<proteinExistence type="predicted"/>
<dbReference type="GeneTree" id="ENSGT00980000199461"/>
<dbReference type="GO" id="GO:0000045">
    <property type="term" value="P:autophagosome assembly"/>
    <property type="evidence" value="ECO:0007669"/>
    <property type="project" value="TreeGrafter"/>
</dbReference>
<evidence type="ECO:0000256" key="7">
    <source>
        <dbReference type="ARBA" id="ARBA00023163"/>
    </source>
</evidence>
<dbReference type="GO" id="GO:0005829">
    <property type="term" value="C:cytosol"/>
    <property type="evidence" value="ECO:0007669"/>
    <property type="project" value="UniProtKB-SubCell"/>
</dbReference>
<protein>
    <recommendedName>
        <fullName evidence="13">Tumor protein p53-inducible nuclear protein 2-like</fullName>
    </recommendedName>
</protein>
<sequence length="167" mass="18177">MFQRLSSLFFGAMKDISADPVELKHRVLEADDGDWLLVSLLDGAGSPEASPAEVLLAESPEESISVSSQPSLEDSMHCSLRVPETAPPGGQSGISIRVPRGVACQARALTKVTQMGRVQRAQMWVERGSLGRSRLRRQNCALERAARPGARVRGGFLQQPCRRSLCH</sequence>
<dbReference type="AlphaFoldDB" id="A0A8C9T5D9"/>
<dbReference type="GO" id="GO:0045893">
    <property type="term" value="P:positive regulation of DNA-templated transcription"/>
    <property type="evidence" value="ECO:0007669"/>
    <property type="project" value="TreeGrafter"/>
</dbReference>
<dbReference type="GO" id="GO:0005776">
    <property type="term" value="C:autophagosome"/>
    <property type="evidence" value="ECO:0007669"/>
    <property type="project" value="UniProtKB-SubCell"/>
</dbReference>
<dbReference type="GO" id="GO:0016604">
    <property type="term" value="C:nuclear body"/>
    <property type="evidence" value="ECO:0007669"/>
    <property type="project" value="UniProtKB-SubCell"/>
</dbReference>
<dbReference type="PANTHER" id="PTHR31671:SF2">
    <property type="entry name" value="TUMOR PROTEIN P53-INDUCIBLE NUCLEAR PROTEIN 2"/>
    <property type="match status" value="1"/>
</dbReference>
<evidence type="ECO:0000256" key="5">
    <source>
        <dbReference type="ARBA" id="ARBA00023015"/>
    </source>
</evidence>
<evidence type="ECO:0000256" key="10">
    <source>
        <dbReference type="ARBA" id="ARBA00034306"/>
    </source>
</evidence>
<dbReference type="Pfam" id="PF14839">
    <property type="entry name" value="DOR"/>
    <property type="match status" value="1"/>
</dbReference>